<name>A0A4R3IDN3_9GAMM</name>
<dbReference type="GO" id="GO:0005829">
    <property type="term" value="C:cytosol"/>
    <property type="evidence" value="ECO:0007669"/>
    <property type="project" value="TreeGrafter"/>
</dbReference>
<evidence type="ECO:0000256" key="7">
    <source>
        <dbReference type="PIRNR" id="PIRNR000077"/>
    </source>
</evidence>
<evidence type="ECO:0000256" key="9">
    <source>
        <dbReference type="PIRSR" id="PIRSR000077-4"/>
    </source>
</evidence>
<proteinExistence type="inferred from homology"/>
<feature type="active site" description="Nucleophile" evidence="8">
    <location>
        <position position="30"/>
    </location>
</feature>
<evidence type="ECO:0000256" key="2">
    <source>
        <dbReference type="ARBA" id="ARBA00022448"/>
    </source>
</evidence>
<dbReference type="SUPFAM" id="SSF52833">
    <property type="entry name" value="Thioredoxin-like"/>
    <property type="match status" value="1"/>
</dbReference>
<keyword evidence="12" id="KW-1185">Reference proteome</keyword>
<feature type="site" description="Deprotonates C-terminal active site Cys" evidence="8">
    <location>
        <position position="24"/>
    </location>
</feature>
<evidence type="ECO:0000259" key="10">
    <source>
        <dbReference type="PROSITE" id="PS51352"/>
    </source>
</evidence>
<dbReference type="InterPro" id="IPR013766">
    <property type="entry name" value="Thioredoxin_domain"/>
</dbReference>
<evidence type="ECO:0000256" key="3">
    <source>
        <dbReference type="ARBA" id="ARBA00022982"/>
    </source>
</evidence>
<evidence type="ECO:0000256" key="5">
    <source>
        <dbReference type="ARBA" id="ARBA00023284"/>
    </source>
</evidence>
<dbReference type="CDD" id="cd02947">
    <property type="entry name" value="TRX_family"/>
    <property type="match status" value="1"/>
</dbReference>
<dbReference type="EMBL" id="SLZR01000001">
    <property type="protein sequence ID" value="TCS43886.1"/>
    <property type="molecule type" value="Genomic_DNA"/>
</dbReference>
<comment type="caution">
    <text evidence="11">The sequence shown here is derived from an EMBL/GenBank/DDBJ whole genome shotgun (WGS) entry which is preliminary data.</text>
</comment>
<keyword evidence="2" id="KW-0813">Transport</keyword>
<feature type="domain" description="Thioredoxin" evidence="10">
    <location>
        <begin position="2"/>
        <end position="120"/>
    </location>
</feature>
<dbReference type="PANTHER" id="PTHR45663">
    <property type="entry name" value="GEO12009P1"/>
    <property type="match status" value="1"/>
</dbReference>
<keyword evidence="4 9" id="KW-1015">Disulfide bond</keyword>
<comment type="similarity">
    <text evidence="1 7">Belongs to the thioredoxin family.</text>
</comment>
<keyword evidence="3" id="KW-0249">Electron transport</keyword>
<dbReference type="RefSeq" id="WP_132699019.1">
    <property type="nucleotide sequence ID" value="NZ_SLZR01000001.1"/>
</dbReference>
<evidence type="ECO:0000256" key="4">
    <source>
        <dbReference type="ARBA" id="ARBA00023157"/>
    </source>
</evidence>
<dbReference type="Proteomes" id="UP000295793">
    <property type="component" value="Unassembled WGS sequence"/>
</dbReference>
<dbReference type="PIRSF" id="PIRSF000077">
    <property type="entry name" value="Thioredoxin"/>
    <property type="match status" value="1"/>
</dbReference>
<evidence type="ECO:0000256" key="8">
    <source>
        <dbReference type="PIRSR" id="PIRSR000077-1"/>
    </source>
</evidence>
<dbReference type="NCBIfam" id="TIGR01068">
    <property type="entry name" value="thioredoxin"/>
    <property type="match status" value="1"/>
</dbReference>
<feature type="site" description="Contributes to redox potential value" evidence="8">
    <location>
        <position position="32"/>
    </location>
</feature>
<feature type="disulfide bond" description="Redox-active" evidence="9">
    <location>
        <begin position="30"/>
        <end position="33"/>
    </location>
</feature>
<feature type="site" description="Contributes to redox potential value" evidence="8">
    <location>
        <position position="31"/>
    </location>
</feature>
<dbReference type="OrthoDB" id="9790390at2"/>
<dbReference type="InterPro" id="IPR036249">
    <property type="entry name" value="Thioredoxin-like_sf"/>
</dbReference>
<evidence type="ECO:0000313" key="12">
    <source>
        <dbReference type="Proteomes" id="UP000295793"/>
    </source>
</evidence>
<dbReference type="InterPro" id="IPR005746">
    <property type="entry name" value="Thioredoxin"/>
</dbReference>
<sequence>MATVKLTKENFEQTLTDNDIVIVDFWASWCGPCKTFGPIFEAESDNHADVVFAKINTEEEQELAGALNIRSIPTTMIFRENVLLFNQAGVLPAAGIREILTKARELDMDQVRADIEAQKKAG</sequence>
<accession>A0A4R3IDN3</accession>
<dbReference type="PRINTS" id="PR00421">
    <property type="entry name" value="THIOREDOXIN"/>
</dbReference>
<evidence type="ECO:0000256" key="1">
    <source>
        <dbReference type="ARBA" id="ARBA00008987"/>
    </source>
</evidence>
<dbReference type="Gene3D" id="3.40.30.10">
    <property type="entry name" value="Glutaredoxin"/>
    <property type="match status" value="1"/>
</dbReference>
<feature type="active site" description="Nucleophile" evidence="8">
    <location>
        <position position="33"/>
    </location>
</feature>
<dbReference type="PROSITE" id="PS00194">
    <property type="entry name" value="THIOREDOXIN_1"/>
    <property type="match status" value="1"/>
</dbReference>
<organism evidence="11 12">
    <name type="scientific">Reinekea marinisedimentorum</name>
    <dbReference type="NCBI Taxonomy" id="230495"/>
    <lineage>
        <taxon>Bacteria</taxon>
        <taxon>Pseudomonadati</taxon>
        <taxon>Pseudomonadota</taxon>
        <taxon>Gammaproteobacteria</taxon>
        <taxon>Oceanospirillales</taxon>
        <taxon>Saccharospirillaceae</taxon>
        <taxon>Reinekea</taxon>
    </lineage>
</organism>
<reference evidence="11 12" key="1">
    <citation type="submission" date="2019-03" db="EMBL/GenBank/DDBJ databases">
        <title>Genomic Encyclopedia of Archaeal and Bacterial Type Strains, Phase II (KMG-II): from individual species to whole genera.</title>
        <authorList>
            <person name="Goeker M."/>
        </authorList>
    </citation>
    <scope>NUCLEOTIDE SEQUENCE [LARGE SCALE GENOMIC DNA]</scope>
    <source>
        <strain evidence="11 12">DSM 15388</strain>
    </source>
</reference>
<dbReference type="InterPro" id="IPR017937">
    <property type="entry name" value="Thioredoxin_CS"/>
</dbReference>
<evidence type="ECO:0000256" key="6">
    <source>
        <dbReference type="NCBIfam" id="TIGR01068"/>
    </source>
</evidence>
<dbReference type="AlphaFoldDB" id="A0A4R3IDN3"/>
<evidence type="ECO:0000313" key="11">
    <source>
        <dbReference type="EMBL" id="TCS43886.1"/>
    </source>
</evidence>
<protein>
    <recommendedName>
        <fullName evidence="6 7">Thioredoxin</fullName>
    </recommendedName>
</protein>
<dbReference type="PANTHER" id="PTHR45663:SF40">
    <property type="entry name" value="THIOREDOXIN 2"/>
    <property type="match status" value="1"/>
</dbReference>
<dbReference type="FunFam" id="3.40.30.10:FF:000155">
    <property type="entry name" value="Thioredoxin"/>
    <property type="match status" value="1"/>
</dbReference>
<dbReference type="PROSITE" id="PS51352">
    <property type="entry name" value="THIOREDOXIN_2"/>
    <property type="match status" value="1"/>
</dbReference>
<dbReference type="GO" id="GO:0015035">
    <property type="term" value="F:protein-disulfide reductase activity"/>
    <property type="evidence" value="ECO:0007669"/>
    <property type="project" value="UniProtKB-UniRule"/>
</dbReference>
<dbReference type="Pfam" id="PF00085">
    <property type="entry name" value="Thioredoxin"/>
    <property type="match status" value="1"/>
</dbReference>
<keyword evidence="5 9" id="KW-0676">Redox-active center</keyword>
<gene>
    <name evidence="11" type="ORF">BCF53_101229</name>
</gene>